<dbReference type="InterPro" id="IPR050090">
    <property type="entry name" value="Tyrosine_recombinase_XerCD"/>
</dbReference>
<evidence type="ECO:0000313" key="9">
    <source>
        <dbReference type="Proteomes" id="UP000032309"/>
    </source>
</evidence>
<keyword evidence="2" id="KW-0229">DNA integration</keyword>
<dbReference type="InterPro" id="IPR044068">
    <property type="entry name" value="CB"/>
</dbReference>
<dbReference type="CDD" id="cd00796">
    <property type="entry name" value="INT_Rci_Hp1_C"/>
    <property type="match status" value="1"/>
</dbReference>
<dbReference type="PANTHER" id="PTHR30349">
    <property type="entry name" value="PHAGE INTEGRASE-RELATED"/>
    <property type="match status" value="1"/>
</dbReference>
<name>A0ABQ0JT29_9BACT</name>
<sequence length="317" mass="36170">MAMFIGDRERGKLNLPKKKVVPTFVEYCQRYLEHHKGDKENTRLGRERAVNALTKYLGDYRLDKLTPFIVERFKLSRQETDKVGAITVNHDLAILSHLYNTAIKEGVIDGNPCKDVKRLKAMQSRDRVLSESEIRILLNTLQGHDRMAVLLGLFCGLRLNETLKLTWDNFDFTRNLLTFTQSKTGKQVTVPFSDFMVKELTDYKGNCKNNNLFEDSEINQSLITCRSKHFKEVFERLGIHGFTYHCLRHTFASLQGDLGTGAVTVKEMLGHSDLSMTLKYSHIGLDSKRRDSQALTDHILTISERAVIPMISQAGTA</sequence>
<keyword evidence="3 5" id="KW-0238">DNA-binding</keyword>
<dbReference type="InterPro" id="IPR013762">
    <property type="entry name" value="Integrase-like_cat_sf"/>
</dbReference>
<protein>
    <submittedName>
        <fullName evidence="8">Tyrosine recombinase</fullName>
    </submittedName>
</protein>
<dbReference type="SUPFAM" id="SSF56349">
    <property type="entry name" value="DNA breaking-rejoining enzymes"/>
    <property type="match status" value="1"/>
</dbReference>
<dbReference type="EMBL" id="BAFN01000001">
    <property type="protein sequence ID" value="GAN31881.1"/>
    <property type="molecule type" value="Genomic_DNA"/>
</dbReference>
<comment type="caution">
    <text evidence="8">The sequence shown here is derived from an EMBL/GenBank/DDBJ whole genome shotgun (WGS) entry which is preliminary data.</text>
</comment>
<evidence type="ECO:0000256" key="1">
    <source>
        <dbReference type="ARBA" id="ARBA00008857"/>
    </source>
</evidence>
<comment type="similarity">
    <text evidence="1">Belongs to the 'phage' integrase family.</text>
</comment>
<dbReference type="InterPro" id="IPR010998">
    <property type="entry name" value="Integrase_recombinase_N"/>
</dbReference>
<dbReference type="Proteomes" id="UP000032309">
    <property type="component" value="Unassembled WGS sequence"/>
</dbReference>
<dbReference type="InterPro" id="IPR002104">
    <property type="entry name" value="Integrase_catalytic"/>
</dbReference>
<evidence type="ECO:0000256" key="2">
    <source>
        <dbReference type="ARBA" id="ARBA00022908"/>
    </source>
</evidence>
<dbReference type="Gene3D" id="1.10.443.10">
    <property type="entry name" value="Intergrase catalytic core"/>
    <property type="match status" value="1"/>
</dbReference>
<dbReference type="Pfam" id="PF13102">
    <property type="entry name" value="Phage_int_SAM_5"/>
    <property type="match status" value="1"/>
</dbReference>
<feature type="domain" description="Tyr recombinase" evidence="6">
    <location>
        <begin position="124"/>
        <end position="295"/>
    </location>
</feature>
<accession>A0ABQ0JT29</accession>
<dbReference type="InterPro" id="IPR011010">
    <property type="entry name" value="DNA_brk_join_enz"/>
</dbReference>
<dbReference type="PANTHER" id="PTHR30349:SF64">
    <property type="entry name" value="PROPHAGE INTEGRASE INTD-RELATED"/>
    <property type="match status" value="1"/>
</dbReference>
<proteinExistence type="inferred from homology"/>
<reference evidence="9" key="1">
    <citation type="journal article" date="2015" name="Genome Announc.">
        <title>Draft Genome Sequence of an Anaerobic Ammonium-Oxidizing Bacterium, "Candidatus Brocadia sinica".</title>
        <authorList>
            <person name="Oshiki M."/>
            <person name="Shinyako-Hata K."/>
            <person name="Satoh H."/>
            <person name="Okabe S."/>
        </authorList>
    </citation>
    <scope>NUCLEOTIDE SEQUENCE [LARGE SCALE GENOMIC DNA]</scope>
    <source>
        <strain evidence="9">JPN1</strain>
    </source>
</reference>
<gene>
    <name evidence="8" type="ORF">BROSI_A0385</name>
</gene>
<feature type="domain" description="Core-binding (CB)" evidence="7">
    <location>
        <begin position="22"/>
        <end position="103"/>
    </location>
</feature>
<evidence type="ECO:0000256" key="4">
    <source>
        <dbReference type="ARBA" id="ARBA00023172"/>
    </source>
</evidence>
<keyword evidence="4" id="KW-0233">DNA recombination</keyword>
<keyword evidence="9" id="KW-1185">Reference proteome</keyword>
<dbReference type="Pfam" id="PF00589">
    <property type="entry name" value="Phage_integrase"/>
    <property type="match status" value="1"/>
</dbReference>
<evidence type="ECO:0000256" key="5">
    <source>
        <dbReference type="PROSITE-ProRule" id="PRU01248"/>
    </source>
</evidence>
<dbReference type="Gene3D" id="1.10.150.130">
    <property type="match status" value="1"/>
</dbReference>
<evidence type="ECO:0000259" key="7">
    <source>
        <dbReference type="PROSITE" id="PS51900"/>
    </source>
</evidence>
<dbReference type="InterPro" id="IPR025269">
    <property type="entry name" value="SAM-like_dom"/>
</dbReference>
<evidence type="ECO:0000256" key="3">
    <source>
        <dbReference type="ARBA" id="ARBA00023125"/>
    </source>
</evidence>
<organism evidence="8 9">
    <name type="scientific">Candidatus Brocadia sinica JPN1</name>
    <dbReference type="NCBI Taxonomy" id="1197129"/>
    <lineage>
        <taxon>Bacteria</taxon>
        <taxon>Pseudomonadati</taxon>
        <taxon>Planctomycetota</taxon>
        <taxon>Candidatus Brocadiia</taxon>
        <taxon>Candidatus Brocadiales</taxon>
        <taxon>Candidatus Brocadiaceae</taxon>
        <taxon>Candidatus Brocadia</taxon>
    </lineage>
</organism>
<evidence type="ECO:0000259" key="6">
    <source>
        <dbReference type="PROSITE" id="PS51898"/>
    </source>
</evidence>
<dbReference type="PROSITE" id="PS51898">
    <property type="entry name" value="TYR_RECOMBINASE"/>
    <property type="match status" value="1"/>
</dbReference>
<evidence type="ECO:0000313" key="8">
    <source>
        <dbReference type="EMBL" id="GAN31881.1"/>
    </source>
</evidence>
<dbReference type="PROSITE" id="PS51900">
    <property type="entry name" value="CB"/>
    <property type="match status" value="1"/>
</dbReference>